<proteinExistence type="predicted"/>
<feature type="non-terminal residue" evidence="2">
    <location>
        <position position="1"/>
    </location>
</feature>
<feature type="region of interest" description="Disordered" evidence="1">
    <location>
        <begin position="1"/>
        <end position="29"/>
    </location>
</feature>
<organism evidence="2 3">
    <name type="scientific">Cirrhinus mrigala</name>
    <name type="common">Mrigala</name>
    <dbReference type="NCBI Taxonomy" id="683832"/>
    <lineage>
        <taxon>Eukaryota</taxon>
        <taxon>Metazoa</taxon>
        <taxon>Chordata</taxon>
        <taxon>Craniata</taxon>
        <taxon>Vertebrata</taxon>
        <taxon>Euteleostomi</taxon>
        <taxon>Actinopterygii</taxon>
        <taxon>Neopterygii</taxon>
        <taxon>Teleostei</taxon>
        <taxon>Ostariophysi</taxon>
        <taxon>Cypriniformes</taxon>
        <taxon>Cyprinidae</taxon>
        <taxon>Labeoninae</taxon>
        <taxon>Labeonini</taxon>
        <taxon>Cirrhinus</taxon>
    </lineage>
</organism>
<reference evidence="2 3" key="1">
    <citation type="submission" date="2024-05" db="EMBL/GenBank/DDBJ databases">
        <title>Genome sequencing and assembly of Indian major carp, Cirrhinus mrigala (Hamilton, 1822).</title>
        <authorList>
            <person name="Mohindra V."/>
            <person name="Chowdhury L.M."/>
            <person name="Lal K."/>
            <person name="Jena J.K."/>
        </authorList>
    </citation>
    <scope>NUCLEOTIDE SEQUENCE [LARGE SCALE GENOMIC DNA]</scope>
    <source>
        <strain evidence="2">CM1030</strain>
        <tissue evidence="2">Blood</tissue>
    </source>
</reference>
<name>A0ABD0R9D5_CIRMR</name>
<keyword evidence="3" id="KW-1185">Reference proteome</keyword>
<evidence type="ECO:0000313" key="2">
    <source>
        <dbReference type="EMBL" id="KAL0195139.1"/>
    </source>
</evidence>
<dbReference type="AlphaFoldDB" id="A0ABD0R9D5"/>
<comment type="caution">
    <text evidence="2">The sequence shown here is derived from an EMBL/GenBank/DDBJ whole genome shotgun (WGS) entry which is preliminary data.</text>
</comment>
<dbReference type="Proteomes" id="UP001529510">
    <property type="component" value="Unassembled WGS sequence"/>
</dbReference>
<protein>
    <submittedName>
        <fullName evidence="2">Uncharacterized protein</fullName>
    </submittedName>
</protein>
<dbReference type="EMBL" id="JAMKFB020000004">
    <property type="protein sequence ID" value="KAL0195139.1"/>
    <property type="molecule type" value="Genomic_DNA"/>
</dbReference>
<evidence type="ECO:0000256" key="1">
    <source>
        <dbReference type="SAM" id="MobiDB-lite"/>
    </source>
</evidence>
<accession>A0ABD0R9D5</accession>
<evidence type="ECO:0000313" key="3">
    <source>
        <dbReference type="Proteomes" id="UP001529510"/>
    </source>
</evidence>
<gene>
    <name evidence="2" type="ORF">M9458_008711</name>
</gene>
<sequence length="82" mass="9119">ATTPPIQAPTKPGGKRKSRGPETGNLEGSELLFGRWSTHYPLHKKREYRRLAQDTGRGSTRGTLVGILIRQSHFQHDIGVTN</sequence>